<sequence>MPNVFVTGSFKLGAGNSQPISDVNQRPVWASNTESWGTMKFTKSVLSNWSRKAALGAAAGALLSATLVAAPAQAANGGYCSKQVINLAADGTYYAVPADSNFNVLCRLDQGANSVAVKALQAGLNGRCAVSAGLAVDGAFGPATRAALVRAQQKFGVTADGIYGPNTARVFKWTSGKGNCYSSGA</sequence>
<protein>
    <submittedName>
        <fullName evidence="2">Peptidoglycan hydrolase-like protein with peptidoglycan-binding domain</fullName>
    </submittedName>
</protein>
<name>A0ABU1J794_9MICC</name>
<dbReference type="RefSeq" id="WP_309795892.1">
    <property type="nucleotide sequence ID" value="NZ_BAAAHY010000006.1"/>
</dbReference>
<evidence type="ECO:0000313" key="3">
    <source>
        <dbReference type="Proteomes" id="UP001185069"/>
    </source>
</evidence>
<dbReference type="InterPro" id="IPR036365">
    <property type="entry name" value="PGBD-like_sf"/>
</dbReference>
<accession>A0ABU1J794</accession>
<gene>
    <name evidence="2" type="ORF">JOE69_000536</name>
</gene>
<dbReference type="Proteomes" id="UP001185069">
    <property type="component" value="Unassembled WGS sequence"/>
</dbReference>
<keyword evidence="3" id="KW-1185">Reference proteome</keyword>
<dbReference type="InterPro" id="IPR036366">
    <property type="entry name" value="PGBDSf"/>
</dbReference>
<dbReference type="Gene3D" id="1.10.101.10">
    <property type="entry name" value="PGBD-like superfamily/PGBD"/>
    <property type="match status" value="1"/>
</dbReference>
<reference evidence="2 3" key="1">
    <citation type="submission" date="2023-07" db="EMBL/GenBank/DDBJ databases">
        <title>Sequencing the genomes of 1000 actinobacteria strains.</title>
        <authorList>
            <person name="Klenk H.-P."/>
        </authorList>
    </citation>
    <scope>NUCLEOTIDE SEQUENCE [LARGE SCALE GENOMIC DNA]</scope>
    <source>
        <strain evidence="2 3">DSM 14555</strain>
    </source>
</reference>
<organism evidence="2 3">
    <name type="scientific">Arthrobacter russicus</name>
    <dbReference type="NCBI Taxonomy" id="172040"/>
    <lineage>
        <taxon>Bacteria</taxon>
        <taxon>Bacillati</taxon>
        <taxon>Actinomycetota</taxon>
        <taxon>Actinomycetes</taxon>
        <taxon>Micrococcales</taxon>
        <taxon>Micrococcaceae</taxon>
        <taxon>Arthrobacter</taxon>
    </lineage>
</organism>
<dbReference type="InterPro" id="IPR002477">
    <property type="entry name" value="Peptidoglycan-bd-like"/>
</dbReference>
<dbReference type="EMBL" id="JAVDQF010000001">
    <property type="protein sequence ID" value="MDR6268298.1"/>
    <property type="molecule type" value="Genomic_DNA"/>
</dbReference>
<evidence type="ECO:0000313" key="2">
    <source>
        <dbReference type="EMBL" id="MDR6268298.1"/>
    </source>
</evidence>
<proteinExistence type="predicted"/>
<feature type="domain" description="Peptidoglycan binding-like" evidence="1">
    <location>
        <begin position="116"/>
        <end position="169"/>
    </location>
</feature>
<dbReference type="SUPFAM" id="SSF47090">
    <property type="entry name" value="PGBD-like"/>
    <property type="match status" value="1"/>
</dbReference>
<evidence type="ECO:0000259" key="1">
    <source>
        <dbReference type="Pfam" id="PF01471"/>
    </source>
</evidence>
<comment type="caution">
    <text evidence="2">The sequence shown here is derived from an EMBL/GenBank/DDBJ whole genome shotgun (WGS) entry which is preliminary data.</text>
</comment>
<dbReference type="Pfam" id="PF01471">
    <property type="entry name" value="PG_binding_1"/>
    <property type="match status" value="1"/>
</dbReference>